<dbReference type="AlphaFoldDB" id="A0A060NRL2"/>
<evidence type="ECO:0000313" key="2">
    <source>
        <dbReference type="EMBL" id="BAO84372.1"/>
    </source>
</evidence>
<gene>
    <name evidence="2" type="ORF">SMCB_2144</name>
</gene>
<keyword evidence="1" id="KW-1133">Transmembrane helix</keyword>
<evidence type="ECO:0000313" key="3">
    <source>
        <dbReference type="Proteomes" id="UP000066014"/>
    </source>
</evidence>
<sequence length="178" mass="19187">MVDLHGHGGSRPLLLMLLACLCLPPIMGLGTAMSVAIIAIAWQWGQPTAAALPQRLARARLSPAWSRRTLHALAWLHDCAAAWIRPRLTWLAHHSLSGLWALWIVWMALLIFIPLPLGNILPGLSLIALCLGWMHRDGLLLLLSLLVGAIGSAYASGIVAVAVLAAWRAWGSVYPPLA</sequence>
<dbReference type="PANTHER" id="PTHR41795">
    <property type="entry name" value="EXOPOLYSACCHARIDE SYNTHESIS PROTEIN"/>
    <property type="match status" value="1"/>
</dbReference>
<dbReference type="EMBL" id="AP014569">
    <property type="protein sequence ID" value="BAO84372.1"/>
    <property type="molecule type" value="Genomic_DNA"/>
</dbReference>
<reference evidence="2 3" key="1">
    <citation type="journal article" date="2014" name="Nat. Commun.">
        <title>Physiological and genomic features of highly alkaliphilic hydrogen-utilizing Betaproteobacteria from a continental serpentinizing site.</title>
        <authorList>
            <person name="Suzuki S."/>
            <person name="Kuenen J.G."/>
            <person name="Schipper K."/>
            <person name="van der Velde S."/>
            <person name="Ishii S."/>
            <person name="Wu A."/>
            <person name="Sorokin D.Y."/>
            <person name="Tenney A."/>
            <person name="Meng X.Y."/>
            <person name="Morrill P.L."/>
            <person name="Kamagata Y."/>
            <person name="Muyzer G."/>
            <person name="Nealson K.H."/>
        </authorList>
    </citation>
    <scope>NUCLEOTIDE SEQUENCE [LARGE SCALE GENOMIC DNA]</scope>
    <source>
        <strain evidence="2 3">B1</strain>
    </source>
</reference>
<protein>
    <submittedName>
        <fullName evidence="2">Uncharacterized ABC-type transport system, permease component</fullName>
    </submittedName>
</protein>
<proteinExistence type="predicted"/>
<feature type="transmembrane region" description="Helical" evidence="1">
    <location>
        <begin position="12"/>
        <end position="42"/>
    </location>
</feature>
<dbReference type="InterPro" id="IPR010331">
    <property type="entry name" value="ExoD"/>
</dbReference>
<dbReference type="Proteomes" id="UP000066014">
    <property type="component" value="Chromosome"/>
</dbReference>
<dbReference type="PANTHER" id="PTHR41795:SF1">
    <property type="entry name" value="EXOPOLYSACCHARIDE SYNTHESIS PROTEIN"/>
    <property type="match status" value="1"/>
</dbReference>
<dbReference type="STRING" id="1458426.SMCB_2144"/>
<keyword evidence="3" id="KW-1185">Reference proteome</keyword>
<feature type="transmembrane region" description="Helical" evidence="1">
    <location>
        <begin position="140"/>
        <end position="167"/>
    </location>
</feature>
<dbReference type="HOGENOM" id="CLU_105785_0_0_4"/>
<accession>A0A060NRL2</accession>
<keyword evidence="1" id="KW-0812">Transmembrane</keyword>
<feature type="transmembrane region" description="Helical" evidence="1">
    <location>
        <begin position="100"/>
        <end position="133"/>
    </location>
</feature>
<name>A0A060NRL2_9BURK</name>
<dbReference type="KEGG" id="cbab:SMCB_2144"/>
<keyword evidence="1" id="KW-0472">Membrane</keyword>
<dbReference type="Pfam" id="PF06055">
    <property type="entry name" value="ExoD"/>
    <property type="match status" value="1"/>
</dbReference>
<organism evidence="2 3">
    <name type="scientific">Serpentinimonas maccroryi</name>
    <dbReference type="NCBI Taxonomy" id="1458426"/>
    <lineage>
        <taxon>Bacteria</taxon>
        <taxon>Pseudomonadati</taxon>
        <taxon>Pseudomonadota</taxon>
        <taxon>Betaproteobacteria</taxon>
        <taxon>Burkholderiales</taxon>
        <taxon>Comamonadaceae</taxon>
        <taxon>Serpentinimonas</taxon>
    </lineage>
</organism>
<evidence type="ECO:0000256" key="1">
    <source>
        <dbReference type="SAM" id="Phobius"/>
    </source>
</evidence>